<dbReference type="RefSeq" id="WP_258568464.1">
    <property type="nucleotide sequence ID" value="NZ_CP092900.1"/>
</dbReference>
<reference evidence="1 2" key="1">
    <citation type="journal article" date="2022" name="Nat. Microbiol.">
        <title>The microbiome of a bacterivorous marine choanoflagellate contains a resource-demanding obligate bacterial associate.</title>
        <authorList>
            <person name="Needham D.M."/>
            <person name="Poirier C."/>
            <person name="Bachy C."/>
            <person name="George E.E."/>
            <person name="Wilken S."/>
            <person name="Yung C.C.M."/>
            <person name="Limardo A.J."/>
            <person name="Morando M."/>
            <person name="Sudek L."/>
            <person name="Malmstrom R.R."/>
            <person name="Keeling P.J."/>
            <person name="Santoro A.E."/>
            <person name="Worden A.Z."/>
        </authorList>
    </citation>
    <scope>NUCLEOTIDE SEQUENCE [LARGE SCALE GENOMIC DNA]</scope>
    <source>
        <strain evidence="1 2">Comchoano-1</strain>
    </source>
</reference>
<accession>A0ABY5DM97</accession>
<sequence>MSETKRFFELLVYYYTADKSQFIDFIGDYLEVESELNMDSELIIDYGDRVKKLGLLFFKSHPDLRNQCVARWLVHLNNEDMTIFIAQIKQLMSKIDPNILIHLCSEPSLFLSPQDLYAQYEPLIPLFDCAESLLCWKAVLDYPPVEEKLAYILHRVGAQLIFINSTWVRISAIKEQVISYLEACINNPFIPDAVVSRAVRLMRLIGHDVASKYFTALLGRCVRHHKNYEIVEAQEMWSLLSDDCMEVAFNYNQCMDMIHLFLRADLVIDNRLQKQIYAQCMVVDSSISEKIDMLKLVSEISSVASARCLQSLFVNIPKKLKLADVYRLDSIVSNNQETLSDIETHYQIIDLPSSSAEITDCLKVWYLCSPDLLCVNHLLAAKEELLLLNVSDLVSVFKGLKKHVLELQLRDDVAEVLEFCIAKINGNFHMTHWLFFFNLMSEFNYFTKERVTRVYAYLAYDLKSYQIQRTRQIPTLSNIFYSLSLSGFRVDQSEHLDHPKMRLWRQMVFAHRGWQEAHLKEFCAKLGQFEKLLVKLINDKDGVASMASGYDLSSRQGLDESRIDESTPLIVRGNIQTSNESVDDLQGYTEFHVNYINSQFDILKQDYVLPVLVQLLGQVGQPLKMRKKSKCRCFGGRKLGKKFLHHIMVVYHMIEFKIEASGTDLNSGFWMRSTADYRPRKRALAVVRSKHIKAAQLLAPVLGELEGELYRVAIKADLEKRPGGEVYDFCF</sequence>
<protein>
    <submittedName>
        <fullName evidence="1">Uncharacterized protein</fullName>
    </submittedName>
</protein>
<dbReference type="Proteomes" id="UP001055955">
    <property type="component" value="Chromosome"/>
</dbReference>
<keyword evidence="2" id="KW-1185">Reference proteome</keyword>
<name>A0ABY5DM97_9GAMM</name>
<gene>
    <name evidence="1" type="ORF">MMH89_00680</name>
</gene>
<evidence type="ECO:0000313" key="2">
    <source>
        <dbReference type="Proteomes" id="UP001055955"/>
    </source>
</evidence>
<proteinExistence type="predicted"/>
<organism evidence="1 2">
    <name type="scientific">Candidatus Comchoanobacter bicostacola</name>
    <dbReference type="NCBI Taxonomy" id="2919598"/>
    <lineage>
        <taxon>Bacteria</taxon>
        <taxon>Pseudomonadati</taxon>
        <taxon>Pseudomonadota</taxon>
        <taxon>Gammaproteobacteria</taxon>
        <taxon>Candidatus Comchoanobacterales</taxon>
        <taxon>Candidatus Comchoanobacteraceae</taxon>
        <taxon>Candidatus Comchoanobacter</taxon>
    </lineage>
</organism>
<evidence type="ECO:0000313" key="1">
    <source>
        <dbReference type="EMBL" id="UTC24679.1"/>
    </source>
</evidence>
<dbReference type="EMBL" id="CP092900">
    <property type="protein sequence ID" value="UTC24679.1"/>
    <property type="molecule type" value="Genomic_DNA"/>
</dbReference>